<organism evidence="2 3">
    <name type="scientific">Mollisia scopiformis</name>
    <name type="common">Conifer needle endophyte fungus</name>
    <name type="synonym">Phialocephala scopiformis</name>
    <dbReference type="NCBI Taxonomy" id="149040"/>
    <lineage>
        <taxon>Eukaryota</taxon>
        <taxon>Fungi</taxon>
        <taxon>Dikarya</taxon>
        <taxon>Ascomycota</taxon>
        <taxon>Pezizomycotina</taxon>
        <taxon>Leotiomycetes</taxon>
        <taxon>Helotiales</taxon>
        <taxon>Mollisiaceae</taxon>
        <taxon>Mollisia</taxon>
    </lineage>
</organism>
<proteinExistence type="predicted"/>
<feature type="compositionally biased region" description="Low complexity" evidence="1">
    <location>
        <begin position="20"/>
        <end position="32"/>
    </location>
</feature>
<dbReference type="EMBL" id="KQ947421">
    <property type="protein sequence ID" value="KUJ13981.1"/>
    <property type="molecule type" value="Genomic_DNA"/>
</dbReference>
<dbReference type="GeneID" id="28831001"/>
<dbReference type="AlphaFoldDB" id="A0A194X1A7"/>
<sequence>MSSSKTSNARSMGANISDNLPAQLQPDAQLQPSTNARSLSTDRNSMQPQQELDQTPPPSYKPGDIAWLLTWVPGSEPVLRIGQGHLEREAHNHSVLILRHRWSSVTRTYRYEGLLMTTFGYKSPEDYIRLRSIRVDDRESTPLIKRSCPVKWPTFTSARGAVLPVLRATRGSDTGKDQSYVKLDVHIDIPASQLRLFHVDKPRLNHPRLAFQSFSALVKYLGLMADPHELYHGIQKQVPAVPLQDPPPQATRGLALGPTAALNASVAALPLQAQVEPTSNGDIVAQAPVVQASNLKPTLLRAIYPWSPSPSDQQLPFNLIRINVFEGSEPSAPLLSDIMGIVQTEVFASLNLKSYASWVNFAFPDDSDIYPEQKAATFWRKVNGLQSIRDIVAIAQQSLVISVIEPVQAAGNWGWFVRTDAMSNWIRQRIASEVLGRRAMENIVACPSMVVMAVGNCVTFVIVLEH</sequence>
<reference evidence="2 3" key="1">
    <citation type="submission" date="2015-10" db="EMBL/GenBank/DDBJ databases">
        <title>Full genome of DAOMC 229536 Phialocephala scopiformis, a fungal endophyte of spruce producing the potent anti-insectan compound rugulosin.</title>
        <authorList>
            <consortium name="DOE Joint Genome Institute"/>
            <person name="Walker A.K."/>
            <person name="Frasz S.L."/>
            <person name="Seifert K.A."/>
            <person name="Miller J.D."/>
            <person name="Mondo S.J."/>
            <person name="Labutti K."/>
            <person name="Lipzen A."/>
            <person name="Dockter R."/>
            <person name="Kennedy M."/>
            <person name="Grigoriev I.V."/>
            <person name="Spatafora J.W."/>
        </authorList>
    </citation>
    <scope>NUCLEOTIDE SEQUENCE [LARGE SCALE GENOMIC DNA]</scope>
    <source>
        <strain evidence="2 3">CBS 120377</strain>
    </source>
</reference>
<keyword evidence="3" id="KW-1185">Reference proteome</keyword>
<feature type="compositionally biased region" description="Polar residues" evidence="1">
    <location>
        <begin position="1"/>
        <end position="18"/>
    </location>
</feature>
<dbReference type="Proteomes" id="UP000070700">
    <property type="component" value="Unassembled WGS sequence"/>
</dbReference>
<dbReference type="KEGG" id="psco:LY89DRAFT_753405"/>
<accession>A0A194X1A7</accession>
<gene>
    <name evidence="2" type="ORF">LY89DRAFT_753405</name>
</gene>
<evidence type="ECO:0000256" key="1">
    <source>
        <dbReference type="SAM" id="MobiDB-lite"/>
    </source>
</evidence>
<dbReference type="InParanoid" id="A0A194X1A7"/>
<feature type="region of interest" description="Disordered" evidence="1">
    <location>
        <begin position="1"/>
        <end position="59"/>
    </location>
</feature>
<feature type="compositionally biased region" description="Polar residues" evidence="1">
    <location>
        <begin position="33"/>
        <end position="53"/>
    </location>
</feature>
<name>A0A194X1A7_MOLSC</name>
<evidence type="ECO:0000313" key="2">
    <source>
        <dbReference type="EMBL" id="KUJ13981.1"/>
    </source>
</evidence>
<protein>
    <submittedName>
        <fullName evidence="2">Uncharacterized protein</fullName>
    </submittedName>
</protein>
<evidence type="ECO:0000313" key="3">
    <source>
        <dbReference type="Proteomes" id="UP000070700"/>
    </source>
</evidence>
<dbReference type="RefSeq" id="XP_018068336.1">
    <property type="nucleotide sequence ID" value="XM_018221275.1"/>
</dbReference>